<keyword evidence="2" id="KW-1185">Reference proteome</keyword>
<evidence type="ECO:0000313" key="2">
    <source>
        <dbReference type="Proteomes" id="UP001207605"/>
    </source>
</evidence>
<dbReference type="Proteomes" id="UP001207605">
    <property type="component" value="Unassembled WGS sequence"/>
</dbReference>
<comment type="caution">
    <text evidence="1">The sequence shown here is derived from an EMBL/GenBank/DDBJ whole genome shotgun (WGS) entry which is preliminary data.</text>
</comment>
<protein>
    <submittedName>
        <fullName evidence="1">Uncharacterized protein</fullName>
    </submittedName>
</protein>
<accession>A0ABT2S3J7</accession>
<dbReference type="EMBL" id="JAOQJV010000002">
    <property type="protein sequence ID" value="MCU6699161.1"/>
    <property type="molecule type" value="Genomic_DNA"/>
</dbReference>
<evidence type="ECO:0000313" key="1">
    <source>
        <dbReference type="EMBL" id="MCU6699161.1"/>
    </source>
</evidence>
<reference evidence="1 2" key="1">
    <citation type="journal article" date="2021" name="ISME Commun">
        <title>Automated analysis of genomic sequences facilitates high-throughput and comprehensive description of bacteria.</title>
        <authorList>
            <person name="Hitch T.C.A."/>
        </authorList>
    </citation>
    <scope>NUCLEOTIDE SEQUENCE [LARGE SCALE GENOMIC DNA]</scope>
    <source>
        <strain evidence="1 2">Sanger_02</strain>
    </source>
</reference>
<organism evidence="1 2">
    <name type="scientific">Dorea ammoniilytica</name>
    <dbReference type="NCBI Taxonomy" id="2981788"/>
    <lineage>
        <taxon>Bacteria</taxon>
        <taxon>Bacillati</taxon>
        <taxon>Bacillota</taxon>
        <taxon>Clostridia</taxon>
        <taxon>Lachnospirales</taxon>
        <taxon>Lachnospiraceae</taxon>
        <taxon>Dorea</taxon>
    </lineage>
</organism>
<proteinExistence type="predicted"/>
<dbReference type="RefSeq" id="WP_055304154.1">
    <property type="nucleotide sequence ID" value="NZ_JAOQJV010000002.1"/>
</dbReference>
<name>A0ABT2S3J7_9FIRM</name>
<sequence>MTLQEKSELVRLLNLYQADLLNQNRKNIENGRTEYFVPGVKAQYEHARIISTKLSVELGKGIKSWWEV</sequence>
<gene>
    <name evidence="1" type="ORF">OCV65_02765</name>
</gene>